<evidence type="ECO:0000256" key="2">
    <source>
        <dbReference type="SAM" id="SignalP"/>
    </source>
</evidence>
<dbReference type="EMBL" id="FNUY01000001">
    <property type="protein sequence ID" value="SEF64774.1"/>
    <property type="molecule type" value="Genomic_DNA"/>
</dbReference>
<keyword evidence="2" id="KW-0732">Signal</keyword>
<dbReference type="AlphaFoldDB" id="A0A1H5TPQ0"/>
<evidence type="ECO:0000313" key="4">
    <source>
        <dbReference type="Proteomes" id="UP000236743"/>
    </source>
</evidence>
<protein>
    <recommendedName>
        <fullName evidence="5">PXPV repeat-containing protein</fullName>
    </recommendedName>
</protein>
<feature type="signal peptide" evidence="2">
    <location>
        <begin position="1"/>
        <end position="22"/>
    </location>
</feature>
<keyword evidence="4" id="KW-1185">Reference proteome</keyword>
<sequence length="130" mass="13713">MNLKAIVFGAALILGSVTTVVAMPMHVPAGGIEPTQAQVRCDARGCFRVGRPVGRVYGNGYGPRYRGGYDNRRYGRPPAYGGPVYGGRGPVYGGGGYPRRDRGVDPSDFNRGTAPNMVPPSTNANGGNQR</sequence>
<evidence type="ECO:0000313" key="3">
    <source>
        <dbReference type="EMBL" id="SEF64774.1"/>
    </source>
</evidence>
<evidence type="ECO:0008006" key="5">
    <source>
        <dbReference type="Google" id="ProtNLM"/>
    </source>
</evidence>
<feature type="compositionally biased region" description="Polar residues" evidence="1">
    <location>
        <begin position="119"/>
        <end position="130"/>
    </location>
</feature>
<gene>
    <name evidence="3" type="ORF">SAMN04488115_101734</name>
</gene>
<accession>A0A1H5TPQ0</accession>
<dbReference type="Proteomes" id="UP000236743">
    <property type="component" value="Unassembled WGS sequence"/>
</dbReference>
<name>A0A1H5TPQ0_9HYPH</name>
<dbReference type="RefSeq" id="WP_103871065.1">
    <property type="nucleotide sequence ID" value="NZ_FNUY01000001.1"/>
</dbReference>
<organism evidence="3 4">
    <name type="scientific">Bosea lathyri</name>
    <dbReference type="NCBI Taxonomy" id="1036778"/>
    <lineage>
        <taxon>Bacteria</taxon>
        <taxon>Pseudomonadati</taxon>
        <taxon>Pseudomonadota</taxon>
        <taxon>Alphaproteobacteria</taxon>
        <taxon>Hyphomicrobiales</taxon>
        <taxon>Boseaceae</taxon>
        <taxon>Bosea</taxon>
    </lineage>
</organism>
<feature type="chain" id="PRO_5009285312" description="PXPV repeat-containing protein" evidence="2">
    <location>
        <begin position="23"/>
        <end position="130"/>
    </location>
</feature>
<proteinExistence type="predicted"/>
<evidence type="ECO:0000256" key="1">
    <source>
        <dbReference type="SAM" id="MobiDB-lite"/>
    </source>
</evidence>
<feature type="region of interest" description="Disordered" evidence="1">
    <location>
        <begin position="91"/>
        <end position="130"/>
    </location>
</feature>
<reference evidence="3 4" key="1">
    <citation type="submission" date="2016-10" db="EMBL/GenBank/DDBJ databases">
        <authorList>
            <person name="de Groot N.N."/>
        </authorList>
    </citation>
    <scope>NUCLEOTIDE SEQUENCE [LARGE SCALE GENOMIC DNA]</scope>
    <source>
        <strain evidence="3 4">DSM 26656</strain>
    </source>
</reference>